<evidence type="ECO:0000259" key="1">
    <source>
        <dbReference type="Pfam" id="PF01610"/>
    </source>
</evidence>
<dbReference type="Pfam" id="PF01610">
    <property type="entry name" value="DDE_Tnp_ISL3"/>
    <property type="match status" value="1"/>
</dbReference>
<evidence type="ECO:0000313" key="2">
    <source>
        <dbReference type="EMBL" id="NQE38530.1"/>
    </source>
</evidence>
<evidence type="ECO:0000313" key="3">
    <source>
        <dbReference type="Proteomes" id="UP000702425"/>
    </source>
</evidence>
<reference evidence="2 3" key="1">
    <citation type="journal article" date="2020" name="Sci. Rep.">
        <title>A novel cyanobacterial geosmin producer, revising GeoA distribution and dispersion patterns in Bacteria.</title>
        <authorList>
            <person name="Churro C."/>
            <person name="Semedo-Aguiar A.P."/>
            <person name="Silva A.D."/>
            <person name="Pereira-Leal J.B."/>
            <person name="Leite R.B."/>
        </authorList>
    </citation>
    <scope>NUCLEOTIDE SEQUENCE [LARGE SCALE GENOMIC DNA]</scope>
    <source>
        <strain evidence="2 3">IPMA8</strain>
    </source>
</reference>
<sequence length="170" mass="20115">MWGGFPKVIKKVFPNAKVIIDRFHVMKVVNKDLNKLRRAAGITDRQSKYLLLCNRVNLNLLQMDKLELTLGKSECLRIAYEMKEKFREIYESNLTVKKWQNKIKEWLNHAQLFLRESASTIKHHFEGICNYFLERTTSGVMEGINNRIKLIMRQGYGFSNFNNFRNRVLA</sequence>
<dbReference type="PANTHER" id="PTHR33498">
    <property type="entry name" value="TRANSPOSASE FOR INSERTION SEQUENCE ELEMENT IS1557"/>
    <property type="match status" value="1"/>
</dbReference>
<name>A0ABX2D785_9CYAN</name>
<dbReference type="Proteomes" id="UP000702425">
    <property type="component" value="Unassembled WGS sequence"/>
</dbReference>
<organism evidence="2 3">
    <name type="scientific">Microcoleus asticus IPMA8</name>
    <dbReference type="NCBI Taxonomy" id="2563858"/>
    <lineage>
        <taxon>Bacteria</taxon>
        <taxon>Bacillati</taxon>
        <taxon>Cyanobacteriota</taxon>
        <taxon>Cyanophyceae</taxon>
        <taxon>Oscillatoriophycideae</taxon>
        <taxon>Oscillatoriales</taxon>
        <taxon>Microcoleaceae</taxon>
        <taxon>Microcoleus</taxon>
        <taxon>Microcoleus asticus</taxon>
    </lineage>
</organism>
<dbReference type="InterPro" id="IPR047951">
    <property type="entry name" value="Transpos_ISL3"/>
</dbReference>
<dbReference type="PANTHER" id="PTHR33498:SF1">
    <property type="entry name" value="TRANSPOSASE FOR INSERTION SEQUENCE ELEMENT IS1557"/>
    <property type="match status" value="1"/>
</dbReference>
<protein>
    <recommendedName>
        <fullName evidence="1">Transposase IS204/IS1001/IS1096/IS1165 DDE domain-containing protein</fullName>
    </recommendedName>
</protein>
<proteinExistence type="predicted"/>
<dbReference type="EMBL" id="SRRZ01000245">
    <property type="protein sequence ID" value="NQE38530.1"/>
    <property type="molecule type" value="Genomic_DNA"/>
</dbReference>
<feature type="domain" description="Transposase IS204/IS1001/IS1096/IS1165 DDE" evidence="1">
    <location>
        <begin position="1"/>
        <end position="168"/>
    </location>
</feature>
<comment type="caution">
    <text evidence="2">The sequence shown here is derived from an EMBL/GenBank/DDBJ whole genome shotgun (WGS) entry which is preliminary data.</text>
</comment>
<keyword evidence="3" id="KW-1185">Reference proteome</keyword>
<accession>A0ABX2D785</accession>
<dbReference type="InterPro" id="IPR002560">
    <property type="entry name" value="Transposase_DDE"/>
</dbReference>
<gene>
    <name evidence="2" type="ORF">E5S67_06315</name>
</gene>